<reference evidence="3" key="2">
    <citation type="submission" date="2021-04" db="EMBL/GenBank/DDBJ databases">
        <authorList>
            <person name="Gilroy R."/>
        </authorList>
    </citation>
    <scope>NUCLEOTIDE SEQUENCE</scope>
    <source>
        <strain evidence="3">ChiHjej12B11-16260</strain>
    </source>
</reference>
<dbReference type="InterPro" id="IPR003399">
    <property type="entry name" value="Mce/MlaD"/>
</dbReference>
<accession>A0A9D2APV6</accession>
<protein>
    <submittedName>
        <fullName evidence="3">MCE family protein</fullName>
    </submittedName>
</protein>
<evidence type="ECO:0000313" key="4">
    <source>
        <dbReference type="Proteomes" id="UP000824246"/>
    </source>
</evidence>
<proteinExistence type="predicted"/>
<dbReference type="PANTHER" id="PTHR33371:SF4">
    <property type="entry name" value="INTERMEMBRANE PHOSPHOLIPID TRANSPORT SYSTEM BINDING PROTEIN MLAD"/>
    <property type="match status" value="1"/>
</dbReference>
<dbReference type="PANTHER" id="PTHR33371">
    <property type="entry name" value="INTERMEMBRANE PHOSPHOLIPID TRANSPORT SYSTEM BINDING PROTEIN MLAD-RELATED"/>
    <property type="match status" value="1"/>
</dbReference>
<gene>
    <name evidence="3" type="ORF">H9982_04790</name>
</gene>
<sequence length="293" mass="32199">MKKFFTKEVKIGLSVILSLVILYVGIQFLKGINVMKPANHYYVTFSNVKDLMISSPVTVEGFKVGLVHEMQYDYETNKGVRVMLNLDKELRIPKGSKIILSKSLLGNASLIIEMNPYVSEYYNPGDEIEGMVESEMLNNVSAMIPKIEALVPKLDSILTGVQALVNDPALAASIGRLDNITADLAASSQSLSRVMRNDVPAVLSTANTVLCRVDTFATTLNSLPLQNTVASVNSIAGNLELTTARLNGTDNTLGLLLNDRYLYDRLTGTVGSLDSLLIDLRLHPKRYLHFSVF</sequence>
<keyword evidence="1" id="KW-0472">Membrane</keyword>
<evidence type="ECO:0000256" key="1">
    <source>
        <dbReference type="SAM" id="Phobius"/>
    </source>
</evidence>
<evidence type="ECO:0000313" key="3">
    <source>
        <dbReference type="EMBL" id="HIX45518.1"/>
    </source>
</evidence>
<dbReference type="Pfam" id="PF02470">
    <property type="entry name" value="MlaD"/>
    <property type="match status" value="1"/>
</dbReference>
<dbReference type="AlphaFoldDB" id="A0A9D2APV6"/>
<dbReference type="EMBL" id="DXFB01000126">
    <property type="protein sequence ID" value="HIX45518.1"/>
    <property type="molecule type" value="Genomic_DNA"/>
</dbReference>
<keyword evidence="1" id="KW-1133">Transmembrane helix</keyword>
<keyword evidence="1" id="KW-0812">Transmembrane</keyword>
<reference evidence="3" key="1">
    <citation type="journal article" date="2021" name="PeerJ">
        <title>Extensive microbial diversity within the chicken gut microbiome revealed by metagenomics and culture.</title>
        <authorList>
            <person name="Gilroy R."/>
            <person name="Ravi A."/>
            <person name="Getino M."/>
            <person name="Pursley I."/>
            <person name="Horton D.L."/>
            <person name="Alikhan N.F."/>
            <person name="Baker D."/>
            <person name="Gharbi K."/>
            <person name="Hall N."/>
            <person name="Watson M."/>
            <person name="Adriaenssens E.M."/>
            <person name="Foster-Nyarko E."/>
            <person name="Jarju S."/>
            <person name="Secka A."/>
            <person name="Antonio M."/>
            <person name="Oren A."/>
            <person name="Chaudhuri R.R."/>
            <person name="La Ragione R."/>
            <person name="Hildebrand F."/>
            <person name="Pallen M.J."/>
        </authorList>
    </citation>
    <scope>NUCLEOTIDE SEQUENCE</scope>
    <source>
        <strain evidence="3">ChiHjej12B11-16260</strain>
    </source>
</reference>
<dbReference type="InterPro" id="IPR052336">
    <property type="entry name" value="MlaD_Phospholipid_Transporter"/>
</dbReference>
<comment type="caution">
    <text evidence="3">The sequence shown here is derived from an EMBL/GenBank/DDBJ whole genome shotgun (WGS) entry which is preliminary data.</text>
</comment>
<feature type="transmembrane region" description="Helical" evidence="1">
    <location>
        <begin position="12"/>
        <end position="29"/>
    </location>
</feature>
<name>A0A9D2APV6_9BACT</name>
<feature type="domain" description="Mce/MlaD" evidence="2">
    <location>
        <begin position="38"/>
        <end position="107"/>
    </location>
</feature>
<evidence type="ECO:0000259" key="2">
    <source>
        <dbReference type="Pfam" id="PF02470"/>
    </source>
</evidence>
<dbReference type="Proteomes" id="UP000824246">
    <property type="component" value="Unassembled WGS sequence"/>
</dbReference>
<organism evidence="3 4">
    <name type="scientific">Candidatus Barnesiella excrementipullorum</name>
    <dbReference type="NCBI Taxonomy" id="2838479"/>
    <lineage>
        <taxon>Bacteria</taxon>
        <taxon>Pseudomonadati</taxon>
        <taxon>Bacteroidota</taxon>
        <taxon>Bacteroidia</taxon>
        <taxon>Bacteroidales</taxon>
        <taxon>Barnesiellaceae</taxon>
        <taxon>Barnesiella</taxon>
    </lineage>
</organism>